<dbReference type="PANTHER" id="PTHR30408">
    <property type="entry name" value="TYPE-1 RESTRICTION ENZYME ECOKI SPECIFICITY PROTEIN"/>
    <property type="match status" value="1"/>
</dbReference>
<evidence type="ECO:0000256" key="1">
    <source>
        <dbReference type="ARBA" id="ARBA00010923"/>
    </source>
</evidence>
<keyword evidence="3" id="KW-0238">DNA-binding</keyword>
<accession>A0A170PL65</accession>
<dbReference type="Gene3D" id="3.90.220.20">
    <property type="entry name" value="DNA methylase specificity domains"/>
    <property type="match status" value="1"/>
</dbReference>
<dbReference type="GO" id="GO:0003677">
    <property type="term" value="F:DNA binding"/>
    <property type="evidence" value="ECO:0007669"/>
    <property type="project" value="UniProtKB-KW"/>
</dbReference>
<name>A0A170PL65_9ZZZZ</name>
<dbReference type="InterPro" id="IPR000055">
    <property type="entry name" value="Restrct_endonuc_typeI_TRD"/>
</dbReference>
<proteinExistence type="inferred from homology"/>
<dbReference type="EMBL" id="CZQC01000028">
    <property type="protein sequence ID" value="CUS40926.1"/>
    <property type="molecule type" value="Genomic_DNA"/>
</dbReference>
<evidence type="ECO:0000256" key="3">
    <source>
        <dbReference type="ARBA" id="ARBA00023125"/>
    </source>
</evidence>
<comment type="similarity">
    <text evidence="1">Belongs to the type-I restriction system S methylase family.</text>
</comment>
<dbReference type="InterPro" id="IPR052021">
    <property type="entry name" value="Type-I_RS_S_subunit"/>
</dbReference>
<evidence type="ECO:0000313" key="5">
    <source>
        <dbReference type="EMBL" id="CUS40926.1"/>
    </source>
</evidence>
<evidence type="ECO:0000256" key="2">
    <source>
        <dbReference type="ARBA" id="ARBA00022747"/>
    </source>
</evidence>
<keyword evidence="2" id="KW-0680">Restriction system</keyword>
<dbReference type="Pfam" id="PF01420">
    <property type="entry name" value="Methylase_S"/>
    <property type="match status" value="1"/>
</dbReference>
<feature type="domain" description="Type I restriction modification DNA specificity" evidence="4">
    <location>
        <begin position="49"/>
        <end position="180"/>
    </location>
</feature>
<dbReference type="SUPFAM" id="SSF116734">
    <property type="entry name" value="DNA methylase specificity domain"/>
    <property type="match status" value="1"/>
</dbReference>
<dbReference type="GO" id="GO:0009307">
    <property type="term" value="P:DNA restriction-modification system"/>
    <property type="evidence" value="ECO:0007669"/>
    <property type="project" value="UniProtKB-KW"/>
</dbReference>
<sequence>MKLKQIATINAGYPFRGKIPEVSDSSVIAVQMKDVSLAEGIRWSACQKTELTGKRPPDYLTTGDILVAARGNHNYAIPIDSALATTNKQAVAAPHFFVVRLKSQNEKKQGILPEFIAWLLNQIPAQRYFEQNAEGTLTKSIRRSVLEEAPIVIPPLAKQRTIVAMANTLREEQRIMQQMINNNELMMSTIARDLHLNRSH</sequence>
<reference evidence="5" key="1">
    <citation type="submission" date="2015-10" db="EMBL/GenBank/DDBJ databases">
        <authorList>
            <person name="Gilbert D.G."/>
        </authorList>
    </citation>
    <scope>NUCLEOTIDE SEQUENCE</scope>
</reference>
<dbReference type="AlphaFoldDB" id="A0A170PL65"/>
<gene>
    <name evidence="5" type="ORF">MGWOODY_Tha92</name>
</gene>
<dbReference type="InterPro" id="IPR044946">
    <property type="entry name" value="Restrct_endonuc_typeI_TRD_sf"/>
</dbReference>
<evidence type="ECO:0000259" key="4">
    <source>
        <dbReference type="Pfam" id="PF01420"/>
    </source>
</evidence>
<protein>
    <recommendedName>
        <fullName evidence="4">Type I restriction modification DNA specificity domain-containing protein</fullName>
    </recommendedName>
</protein>
<organism evidence="5">
    <name type="scientific">hydrothermal vent metagenome</name>
    <dbReference type="NCBI Taxonomy" id="652676"/>
    <lineage>
        <taxon>unclassified sequences</taxon>
        <taxon>metagenomes</taxon>
        <taxon>ecological metagenomes</taxon>
    </lineage>
</organism>
<dbReference type="PANTHER" id="PTHR30408:SF12">
    <property type="entry name" value="TYPE I RESTRICTION ENZYME MJAVIII SPECIFICITY SUBUNIT"/>
    <property type="match status" value="1"/>
</dbReference>